<dbReference type="InterPro" id="IPR002696">
    <property type="entry name" value="Membr_insert_effic_factor_YidD"/>
</dbReference>
<name>A0ABW1WZT9_9ACTN</name>
<gene>
    <name evidence="1" type="primary">yidD</name>
    <name evidence="1" type="ORF">ACFP57_03230</name>
</gene>
<protein>
    <submittedName>
        <fullName evidence="1">Membrane protein insertion efficiency factor YidD</fullName>
    </submittedName>
</protein>
<dbReference type="RefSeq" id="WP_343885375.1">
    <property type="nucleotide sequence ID" value="NZ_BAAAKI010000004.1"/>
</dbReference>
<accession>A0ABW1WZT9</accession>
<comment type="caution">
    <text evidence="1">The sequence shown here is derived from an EMBL/GenBank/DDBJ whole genome shotgun (WGS) entry which is preliminary data.</text>
</comment>
<dbReference type="Proteomes" id="UP001596266">
    <property type="component" value="Unassembled WGS sequence"/>
</dbReference>
<proteinExistence type="predicted"/>
<evidence type="ECO:0000313" key="1">
    <source>
        <dbReference type="EMBL" id="MFC6396004.1"/>
    </source>
</evidence>
<sequence length="91" mass="9277">MTASDAVLGAIRGYQRVISPRKGWNCAYGVHTGAGTCSSVIADAVSQRGVVGAVGPAMRQFGACASSARTLRDAKVNGVCCCGPIPIPFSF</sequence>
<dbReference type="NCBIfam" id="TIGR00278">
    <property type="entry name" value="membrane protein insertion efficiency factor YidD"/>
    <property type="match status" value="1"/>
</dbReference>
<keyword evidence="2" id="KW-1185">Reference proteome</keyword>
<organism evidence="1 2">
    <name type="scientific">Luteococcus sanguinis</name>
    <dbReference type="NCBI Taxonomy" id="174038"/>
    <lineage>
        <taxon>Bacteria</taxon>
        <taxon>Bacillati</taxon>
        <taxon>Actinomycetota</taxon>
        <taxon>Actinomycetes</taxon>
        <taxon>Propionibacteriales</taxon>
        <taxon>Propionibacteriaceae</taxon>
        <taxon>Luteococcus</taxon>
    </lineage>
</organism>
<evidence type="ECO:0000313" key="2">
    <source>
        <dbReference type="Proteomes" id="UP001596266"/>
    </source>
</evidence>
<reference evidence="2" key="1">
    <citation type="journal article" date="2019" name="Int. J. Syst. Evol. Microbiol.">
        <title>The Global Catalogue of Microorganisms (GCM) 10K type strain sequencing project: providing services to taxonomists for standard genome sequencing and annotation.</title>
        <authorList>
            <consortium name="The Broad Institute Genomics Platform"/>
            <consortium name="The Broad Institute Genome Sequencing Center for Infectious Disease"/>
            <person name="Wu L."/>
            <person name="Ma J."/>
        </authorList>
    </citation>
    <scope>NUCLEOTIDE SEQUENCE [LARGE SCALE GENOMIC DNA]</scope>
    <source>
        <strain evidence="2">CGMCC 1.15277</strain>
    </source>
</reference>
<dbReference type="EMBL" id="JBHSUA010000009">
    <property type="protein sequence ID" value="MFC6396004.1"/>
    <property type="molecule type" value="Genomic_DNA"/>
</dbReference>